<dbReference type="InterPro" id="IPR027417">
    <property type="entry name" value="P-loop_NTPase"/>
</dbReference>
<organism evidence="2 3">
    <name type="scientific">Mucilaginibacter rigui</name>
    <dbReference type="NCBI Taxonomy" id="534635"/>
    <lineage>
        <taxon>Bacteria</taxon>
        <taxon>Pseudomonadati</taxon>
        <taxon>Bacteroidota</taxon>
        <taxon>Sphingobacteriia</taxon>
        <taxon>Sphingobacteriales</taxon>
        <taxon>Sphingobacteriaceae</taxon>
        <taxon>Mucilaginibacter</taxon>
    </lineage>
</organism>
<dbReference type="Pfam" id="PF13175">
    <property type="entry name" value="AAA_15"/>
    <property type="match status" value="1"/>
</dbReference>
<dbReference type="PANTHER" id="PTHR32182:SF22">
    <property type="entry name" value="ATP-DEPENDENT ENDONUCLEASE, OLD FAMILY-RELATED"/>
    <property type="match status" value="1"/>
</dbReference>
<dbReference type="Gene3D" id="3.40.50.300">
    <property type="entry name" value="P-loop containing nucleotide triphosphate hydrolases"/>
    <property type="match status" value="1"/>
</dbReference>
<name>A0ABR7X5I2_9SPHI</name>
<proteinExistence type="predicted"/>
<reference evidence="2 3" key="1">
    <citation type="submission" date="2020-09" db="EMBL/GenBank/DDBJ databases">
        <title>Novel species of Mucilaginibacter isolated from a glacier on the Tibetan Plateau.</title>
        <authorList>
            <person name="Liu Q."/>
            <person name="Xin Y.-H."/>
        </authorList>
    </citation>
    <scope>NUCLEOTIDE SEQUENCE [LARGE SCALE GENOMIC DNA]</scope>
    <source>
        <strain evidence="2 3">CGMCC 1.13878</strain>
    </source>
</reference>
<dbReference type="RefSeq" id="WP_191175698.1">
    <property type="nucleotide sequence ID" value="NZ_JACWMW010000002.1"/>
</dbReference>
<dbReference type="InterPro" id="IPR041685">
    <property type="entry name" value="AAA_GajA/Old/RecF-like"/>
</dbReference>
<protein>
    <submittedName>
        <fullName evidence="2">AAA family ATPase</fullName>
    </submittedName>
</protein>
<dbReference type="Proteomes" id="UP000618754">
    <property type="component" value="Unassembled WGS sequence"/>
</dbReference>
<comment type="caution">
    <text evidence="2">The sequence shown here is derived from an EMBL/GenBank/DDBJ whole genome shotgun (WGS) entry which is preliminary data.</text>
</comment>
<gene>
    <name evidence="2" type="ORF">IDJ75_11185</name>
</gene>
<evidence type="ECO:0000313" key="2">
    <source>
        <dbReference type="EMBL" id="MBD1385844.1"/>
    </source>
</evidence>
<evidence type="ECO:0000259" key="1">
    <source>
        <dbReference type="Pfam" id="PF13175"/>
    </source>
</evidence>
<dbReference type="PANTHER" id="PTHR32182">
    <property type="entry name" value="DNA REPLICATION AND REPAIR PROTEIN RECF"/>
    <property type="match status" value="1"/>
</dbReference>
<dbReference type="EMBL" id="JACWMW010000002">
    <property type="protein sequence ID" value="MBD1385844.1"/>
    <property type="molecule type" value="Genomic_DNA"/>
</dbReference>
<accession>A0ABR7X5I2</accession>
<dbReference type="SUPFAM" id="SSF52540">
    <property type="entry name" value="P-loop containing nucleoside triphosphate hydrolases"/>
    <property type="match status" value="1"/>
</dbReference>
<keyword evidence="3" id="KW-1185">Reference proteome</keyword>
<sequence length="646" mass="75818">MNQLVDFSHSGFKLIAIRILPGCDEKYTKILSENEIYHFYNNYSIDRKNDSISVENLVPDRFYDDGRKKNNQTVLNISAIVGKNGSGKSTLIELLFRAINNIAQQTVNDYDGLETIKGLNIAIYFQTNSFYKVSINDGNCRLHPYYINGRIKRGKGTPVQLQDFFYNIAVNYSHYAYNVDDFEDEINWLDGLFHKNDGYQTPLVINPLRTNGNIDINSENVLVRARLISNLISPFQNNDFSYRDLTSKHRAHSLKLSLKPSKEKQTIYKNEYKDNDITEEVRISSFEPQRELLLEMLNKTYLFNYHRLNREKYKIALDYIIYKLVSICVKYADYYEFLDRYATQFYSSTIGDFIARLIADDSHITFKLKQTLNFLRFEHIPLETQEISIDRLSKIMLNLRKDHKRRYIDTVLYIPPPIFDTEIMLELKEPPNKVISFRKLSSGEKQLIYSVSTVLYHLINLESITPTKRRSSYKYVNVILEEVELYFHPEMQREYVSRIINSLSGLNIKRILGINLCFVTHSPFILSDIPNENILFLDDHGQPIKEIKSLKTFGANIHDLLAKNFFLSKGAMGEFAQNKIQRVINQLNNNSLADYYTEKDLLMIINLISEPFLREKLMEMFFQKYDKQKRIEELKNELKRLGYDQA</sequence>
<feature type="domain" description="Endonuclease GajA/Old nuclease/RecF-like AAA" evidence="1">
    <location>
        <begin position="77"/>
        <end position="525"/>
    </location>
</feature>
<evidence type="ECO:0000313" key="3">
    <source>
        <dbReference type="Proteomes" id="UP000618754"/>
    </source>
</evidence>